<dbReference type="InterPro" id="IPR036056">
    <property type="entry name" value="Fibrinogen-like_C"/>
</dbReference>
<dbReference type="InterPro" id="IPR014716">
    <property type="entry name" value="Fibrinogen_a/b/g_C_1"/>
</dbReference>
<feature type="domain" description="Fibrinogen C-terminal" evidence="1">
    <location>
        <begin position="54"/>
        <end position="294"/>
    </location>
</feature>
<protein>
    <recommendedName>
        <fullName evidence="1">Fibrinogen C-terminal domain-containing protein</fullName>
    </recommendedName>
</protein>
<reference evidence="2" key="3">
    <citation type="submission" date="2025-09" db="UniProtKB">
        <authorList>
            <consortium name="Ensembl"/>
        </authorList>
    </citation>
    <scope>IDENTIFICATION</scope>
</reference>
<dbReference type="PROSITE" id="PS51406">
    <property type="entry name" value="FIBRINOGEN_C_2"/>
    <property type="match status" value="1"/>
</dbReference>
<keyword evidence="3" id="KW-1185">Reference proteome</keyword>
<sequence length="298" mass="34638">MKVLSYSKSDTLLLTFLVLIFFFFCRLSSVTEVVNMMKFFALVLMLPMLVHCATDEDCVPVDCEDLYKNGTTQNGIYTIYPVGPDTPIDVYCDMGCTEDAGSSDGQWTVIQRRMDGSVNFYRPWDQYKAGFGDKNGEHWLGLQNMFLITWSAKYELKVEMEDFEHAKVYAKYSTFSVDPETDGYKLHVDGFINGGAGDSLSYHNSMNFSTFDKDQDLMYYQYWYYYWYYYYNYYNYNCAENQEGGFWYNSCFSASPNGIYKWGGTSLTNGVIWSTWKGQTYSLKSIVMKIKRVSLDEL</sequence>
<dbReference type="Gene3D" id="3.90.215.10">
    <property type="entry name" value="Gamma Fibrinogen, chain A, domain 1"/>
    <property type="match status" value="1"/>
</dbReference>
<dbReference type="Ensembl" id="ENSDCDT00010010508.1">
    <property type="protein sequence ID" value="ENSDCDP00010010014.1"/>
    <property type="gene ID" value="ENSDCDG00010004447.1"/>
</dbReference>
<dbReference type="PANTHER" id="PTHR19143">
    <property type="entry name" value="FIBRINOGEN/TENASCIN/ANGIOPOEITIN"/>
    <property type="match status" value="1"/>
</dbReference>
<dbReference type="SMART" id="SM00186">
    <property type="entry name" value="FBG"/>
    <property type="match status" value="1"/>
</dbReference>
<dbReference type="Pfam" id="PF00147">
    <property type="entry name" value="Fibrinogen_C"/>
    <property type="match status" value="1"/>
</dbReference>
<dbReference type="GeneTree" id="ENSGT00940000154615"/>
<proteinExistence type="predicted"/>
<reference evidence="2" key="2">
    <citation type="submission" date="2025-08" db="UniProtKB">
        <authorList>
            <consortium name="Ensembl"/>
        </authorList>
    </citation>
    <scope>IDENTIFICATION</scope>
</reference>
<reference evidence="2 3" key="1">
    <citation type="submission" date="2020-06" db="EMBL/GenBank/DDBJ databases">
        <authorList>
            <consortium name="Wellcome Sanger Institute Data Sharing"/>
        </authorList>
    </citation>
    <scope>NUCLEOTIDE SEQUENCE [LARGE SCALE GENOMIC DNA]</scope>
</reference>
<dbReference type="GO" id="GO:0005615">
    <property type="term" value="C:extracellular space"/>
    <property type="evidence" value="ECO:0007669"/>
    <property type="project" value="TreeGrafter"/>
</dbReference>
<evidence type="ECO:0000313" key="3">
    <source>
        <dbReference type="Proteomes" id="UP000694580"/>
    </source>
</evidence>
<organism evidence="2 3">
    <name type="scientific">Denticeps clupeoides</name>
    <name type="common">denticle herring</name>
    <dbReference type="NCBI Taxonomy" id="299321"/>
    <lineage>
        <taxon>Eukaryota</taxon>
        <taxon>Metazoa</taxon>
        <taxon>Chordata</taxon>
        <taxon>Craniata</taxon>
        <taxon>Vertebrata</taxon>
        <taxon>Euteleostomi</taxon>
        <taxon>Actinopterygii</taxon>
        <taxon>Neopterygii</taxon>
        <taxon>Teleostei</taxon>
        <taxon>Clupei</taxon>
        <taxon>Clupeiformes</taxon>
        <taxon>Denticipitoidei</taxon>
        <taxon>Denticipitidae</taxon>
        <taxon>Denticeps</taxon>
    </lineage>
</organism>
<evidence type="ECO:0000313" key="2">
    <source>
        <dbReference type="Ensembl" id="ENSDCDP00010010014.1"/>
    </source>
</evidence>
<dbReference type="PANTHER" id="PTHR19143:SF225">
    <property type="entry name" value="MICROFIBRIL-ASSOCIATED GLYCOPROTEIN 4"/>
    <property type="match status" value="1"/>
</dbReference>
<dbReference type="Proteomes" id="UP000694580">
    <property type="component" value="Chromosome 3"/>
</dbReference>
<evidence type="ECO:0000259" key="1">
    <source>
        <dbReference type="PROSITE" id="PS51406"/>
    </source>
</evidence>
<dbReference type="CDD" id="cd00087">
    <property type="entry name" value="FReD"/>
    <property type="match status" value="1"/>
</dbReference>
<name>A0AAY4AMD9_9TELE</name>
<dbReference type="InterPro" id="IPR002181">
    <property type="entry name" value="Fibrinogen_a/b/g_C_dom"/>
</dbReference>
<dbReference type="InterPro" id="IPR050373">
    <property type="entry name" value="Fibrinogen_C-term_domain"/>
</dbReference>
<dbReference type="GO" id="GO:0048251">
    <property type="term" value="P:elastic fiber assembly"/>
    <property type="evidence" value="ECO:0007669"/>
    <property type="project" value="TreeGrafter"/>
</dbReference>
<dbReference type="AlphaFoldDB" id="A0AAY4AMD9"/>
<gene>
    <name evidence="2" type="primary">MFAP4</name>
</gene>
<accession>A0AAY4AMD9</accession>
<dbReference type="SUPFAM" id="SSF56496">
    <property type="entry name" value="Fibrinogen C-terminal domain-like"/>
    <property type="match status" value="1"/>
</dbReference>